<dbReference type="RefSeq" id="WP_378178498.1">
    <property type="nucleotide sequence ID" value="NZ_JBHTCR010000004.1"/>
</dbReference>
<protein>
    <submittedName>
        <fullName evidence="3">DUF6291 domain-containing protein</fullName>
    </submittedName>
</protein>
<dbReference type="Pfam" id="PF19808">
    <property type="entry name" value="DUF6291"/>
    <property type="match status" value="1"/>
</dbReference>
<evidence type="ECO:0000259" key="2">
    <source>
        <dbReference type="Pfam" id="PF19808"/>
    </source>
</evidence>
<evidence type="ECO:0000313" key="4">
    <source>
        <dbReference type="Proteomes" id="UP001596550"/>
    </source>
</evidence>
<organism evidence="3 4">
    <name type="scientific">Chryseobacterium zhengzhouense</name>
    <dbReference type="NCBI Taxonomy" id="1636086"/>
    <lineage>
        <taxon>Bacteria</taxon>
        <taxon>Pseudomonadati</taxon>
        <taxon>Bacteroidota</taxon>
        <taxon>Flavobacteriia</taxon>
        <taxon>Flavobacteriales</taxon>
        <taxon>Weeksellaceae</taxon>
        <taxon>Chryseobacterium group</taxon>
        <taxon>Chryseobacterium</taxon>
    </lineage>
</organism>
<name>A0ABW2M195_9FLAO</name>
<feature type="region of interest" description="Disordered" evidence="1">
    <location>
        <begin position="216"/>
        <end position="279"/>
    </location>
</feature>
<comment type="caution">
    <text evidence="3">The sequence shown here is derived from an EMBL/GenBank/DDBJ whole genome shotgun (WGS) entry which is preliminary data.</text>
</comment>
<reference evidence="4" key="1">
    <citation type="journal article" date="2019" name="Int. J. Syst. Evol. Microbiol.">
        <title>The Global Catalogue of Microorganisms (GCM) 10K type strain sequencing project: providing services to taxonomists for standard genome sequencing and annotation.</title>
        <authorList>
            <consortium name="The Broad Institute Genomics Platform"/>
            <consortium name="The Broad Institute Genome Sequencing Center for Infectious Disease"/>
            <person name="Wu L."/>
            <person name="Ma J."/>
        </authorList>
    </citation>
    <scope>NUCLEOTIDE SEQUENCE [LARGE SCALE GENOMIC DNA]</scope>
    <source>
        <strain evidence="4">CCUG 54781</strain>
    </source>
</reference>
<accession>A0ABW2M195</accession>
<feature type="compositionally biased region" description="Acidic residues" evidence="1">
    <location>
        <begin position="113"/>
        <end position="123"/>
    </location>
</feature>
<dbReference type="InterPro" id="IPR046258">
    <property type="entry name" value="DUF6291"/>
</dbReference>
<feature type="compositionally biased region" description="Basic and acidic residues" evidence="1">
    <location>
        <begin position="68"/>
        <end position="112"/>
    </location>
</feature>
<dbReference type="EMBL" id="JBHTCR010000004">
    <property type="protein sequence ID" value="MFC7347278.1"/>
    <property type="molecule type" value="Genomic_DNA"/>
</dbReference>
<feature type="domain" description="DUF6291" evidence="2">
    <location>
        <begin position="8"/>
        <end position="84"/>
    </location>
</feature>
<keyword evidence="4" id="KW-1185">Reference proteome</keyword>
<dbReference type="Proteomes" id="UP001596550">
    <property type="component" value="Unassembled WGS sequence"/>
</dbReference>
<evidence type="ECO:0000256" key="1">
    <source>
        <dbReference type="SAM" id="MobiDB-lite"/>
    </source>
</evidence>
<sequence length="279" mass="31672">MAEDKNGFLLYKDLIKTVEKLPKEKAGELFMHILKYVNDENPETDDLIIEIAFEPIKQKLKRDLKKYEQTKEKNRENANKRWQKEKATESNGKKENATASDRMPDDAKHADSDNDTGSDTDIDSDTVFLLEKETKEENFIKEFFPDDKELENEERKKVAQKKEKFKPPSVDEVQAYCNERQNGIQAFKFVNFYQSKGWKVGNQAMKDWKAAVRTWEQKDKENGKSNNNNSGAGYTKTTTPGGNAATGKTPATTAIARHLAKLSSGNSQSGDFTADAEIV</sequence>
<evidence type="ECO:0000313" key="3">
    <source>
        <dbReference type="EMBL" id="MFC7347278.1"/>
    </source>
</evidence>
<proteinExistence type="predicted"/>
<gene>
    <name evidence="3" type="ORF">ACFQO9_11170</name>
</gene>
<feature type="region of interest" description="Disordered" evidence="1">
    <location>
        <begin position="68"/>
        <end position="123"/>
    </location>
</feature>